<proteinExistence type="predicted"/>
<dbReference type="Gene3D" id="3.40.50.1000">
    <property type="entry name" value="HAD superfamily/HAD-like"/>
    <property type="match status" value="1"/>
</dbReference>
<dbReference type="EC" id="3.1.3.5" evidence="1"/>
<dbReference type="PANTHER" id="PTHR43434:SF20">
    <property type="entry name" value="5'-NUCLEOTIDASE"/>
    <property type="match status" value="1"/>
</dbReference>
<dbReference type="AlphaFoldDB" id="A0A174ZX85"/>
<evidence type="ECO:0000313" key="2">
    <source>
        <dbReference type="Proteomes" id="UP000095662"/>
    </source>
</evidence>
<dbReference type="EMBL" id="CZBY01000014">
    <property type="protein sequence ID" value="CUQ88716.1"/>
    <property type="molecule type" value="Genomic_DNA"/>
</dbReference>
<dbReference type="Pfam" id="PF13419">
    <property type="entry name" value="HAD_2"/>
    <property type="match status" value="1"/>
</dbReference>
<accession>A0A174ZX85</accession>
<evidence type="ECO:0000313" key="1">
    <source>
        <dbReference type="EMBL" id="CUQ88716.1"/>
    </source>
</evidence>
<protein>
    <submittedName>
        <fullName evidence="1">5'-nucleotidase</fullName>
        <ecNumber evidence="1">3.1.3.5</ecNumber>
    </submittedName>
</protein>
<dbReference type="PANTHER" id="PTHR43434">
    <property type="entry name" value="PHOSPHOGLYCOLATE PHOSPHATASE"/>
    <property type="match status" value="1"/>
</dbReference>
<dbReference type="OrthoDB" id="9792518at2"/>
<dbReference type="GO" id="GO:0005829">
    <property type="term" value="C:cytosol"/>
    <property type="evidence" value="ECO:0007669"/>
    <property type="project" value="TreeGrafter"/>
</dbReference>
<dbReference type="STRING" id="39492.ERS852540_01784"/>
<sequence>MAFEHILFDLDGTLTDSYEGIAKCVQYALHYYGIEENNEENLKRFIGPPLWESFHIFYNFPEEKAKEAVLKYRERYHTVGVYENKVIAGVPETLKTLYDNGKKIYLATSKPLKLAKIVLEHFDLAKYFTFICGASLDFSFEDKASIINYVLDNQHIENRSSAIMIGDRKFDIIGAKQCGIKSVGVLCGFGSEDELKEYKADYIVPEFSDILSIIME</sequence>
<dbReference type="SFLD" id="SFLDG01135">
    <property type="entry name" value="C1.5.6:_HAD__Beta-PGM__Phospha"/>
    <property type="match status" value="1"/>
</dbReference>
<dbReference type="InterPro" id="IPR023214">
    <property type="entry name" value="HAD_sf"/>
</dbReference>
<dbReference type="InterPro" id="IPR050155">
    <property type="entry name" value="HAD-like_hydrolase_sf"/>
</dbReference>
<dbReference type="Gene3D" id="1.10.150.240">
    <property type="entry name" value="Putative phosphatase, domain 2"/>
    <property type="match status" value="1"/>
</dbReference>
<name>A0A174ZX85_9FIRM</name>
<dbReference type="InterPro" id="IPR023198">
    <property type="entry name" value="PGP-like_dom2"/>
</dbReference>
<dbReference type="GO" id="GO:0004713">
    <property type="term" value="F:protein tyrosine kinase activity"/>
    <property type="evidence" value="ECO:0007669"/>
    <property type="project" value="TreeGrafter"/>
</dbReference>
<dbReference type="InterPro" id="IPR041492">
    <property type="entry name" value="HAD_2"/>
</dbReference>
<organism evidence="1 2">
    <name type="scientific">[Eubacterium] siraeum</name>
    <dbReference type="NCBI Taxonomy" id="39492"/>
    <lineage>
        <taxon>Bacteria</taxon>
        <taxon>Bacillati</taxon>
        <taxon>Bacillota</taxon>
        <taxon>Clostridia</taxon>
        <taxon>Eubacteriales</taxon>
        <taxon>Oscillospiraceae</taxon>
        <taxon>Oscillospiraceae incertae sedis</taxon>
    </lineage>
</organism>
<dbReference type="SUPFAM" id="SSF56784">
    <property type="entry name" value="HAD-like"/>
    <property type="match status" value="1"/>
</dbReference>
<keyword evidence="1" id="KW-0378">Hydrolase</keyword>
<dbReference type="Proteomes" id="UP000095662">
    <property type="component" value="Unassembled WGS sequence"/>
</dbReference>
<dbReference type="InterPro" id="IPR036412">
    <property type="entry name" value="HAD-like_sf"/>
</dbReference>
<reference evidence="1 2" key="1">
    <citation type="submission" date="2015-09" db="EMBL/GenBank/DDBJ databases">
        <authorList>
            <consortium name="Pathogen Informatics"/>
        </authorList>
    </citation>
    <scope>NUCLEOTIDE SEQUENCE [LARGE SCALE GENOMIC DNA]</scope>
    <source>
        <strain evidence="1 2">2789STDY5834928</strain>
    </source>
</reference>
<dbReference type="SFLD" id="SFLDS00003">
    <property type="entry name" value="Haloacid_Dehalogenase"/>
    <property type="match status" value="1"/>
</dbReference>
<dbReference type="SFLD" id="SFLDG01129">
    <property type="entry name" value="C1.5:_HAD__Beta-PGM__Phosphata"/>
    <property type="match status" value="1"/>
</dbReference>
<dbReference type="GO" id="GO:0008253">
    <property type="term" value="F:5'-nucleotidase activity"/>
    <property type="evidence" value="ECO:0007669"/>
    <property type="project" value="UniProtKB-EC"/>
</dbReference>
<gene>
    <name evidence="1" type="ORF">ERS852540_01784</name>
</gene>